<protein>
    <recommendedName>
        <fullName evidence="5">EF-hand domain-containing protein</fullName>
    </recommendedName>
</protein>
<keyword evidence="2" id="KW-0479">Metal-binding</keyword>
<evidence type="ECO:0000313" key="7">
    <source>
        <dbReference type="Proteomes" id="UP000489600"/>
    </source>
</evidence>
<dbReference type="AlphaFoldDB" id="A0A565B3Y6"/>
<keyword evidence="3" id="KW-0677">Repeat</keyword>
<dbReference type="InterPro" id="IPR039647">
    <property type="entry name" value="EF_hand_pair_protein_CML-like"/>
</dbReference>
<dbReference type="Proteomes" id="UP000489600">
    <property type="component" value="Unassembled WGS sequence"/>
</dbReference>
<evidence type="ECO:0000256" key="1">
    <source>
        <dbReference type="ARBA" id="ARBA00003291"/>
    </source>
</evidence>
<dbReference type="PANTHER" id="PTHR10891">
    <property type="entry name" value="EF-HAND CALCIUM-BINDING DOMAIN CONTAINING PROTEIN"/>
    <property type="match status" value="1"/>
</dbReference>
<proteinExistence type="predicted"/>
<feature type="domain" description="EF-hand" evidence="5">
    <location>
        <begin position="7"/>
        <end position="35"/>
    </location>
</feature>
<comment type="function">
    <text evidence="1">Potential calcium sensor.</text>
</comment>
<keyword evidence="4" id="KW-0106">Calcium</keyword>
<dbReference type="InterPro" id="IPR018247">
    <property type="entry name" value="EF_Hand_1_Ca_BS"/>
</dbReference>
<evidence type="ECO:0000313" key="6">
    <source>
        <dbReference type="EMBL" id="VVA96317.1"/>
    </source>
</evidence>
<dbReference type="Gene3D" id="1.10.238.10">
    <property type="entry name" value="EF-hand"/>
    <property type="match status" value="1"/>
</dbReference>
<evidence type="ECO:0000256" key="4">
    <source>
        <dbReference type="ARBA" id="ARBA00022837"/>
    </source>
</evidence>
<comment type="caution">
    <text evidence="6">The sequence shown here is derived from an EMBL/GenBank/DDBJ whole genome shotgun (WGS) entry which is preliminary data.</text>
</comment>
<dbReference type="FunFam" id="1.10.238.10:FF:000505">
    <property type="entry name" value="Probable calcium-binding protein CML34"/>
    <property type="match status" value="1"/>
</dbReference>
<dbReference type="EMBL" id="CABITT030000003">
    <property type="protein sequence ID" value="VVA96317.1"/>
    <property type="molecule type" value="Genomic_DNA"/>
</dbReference>
<dbReference type="InterPro" id="IPR011992">
    <property type="entry name" value="EF-hand-dom_pair"/>
</dbReference>
<dbReference type="CDD" id="cd00051">
    <property type="entry name" value="EFh"/>
    <property type="match status" value="1"/>
</dbReference>
<dbReference type="Pfam" id="PF13499">
    <property type="entry name" value="EF-hand_7"/>
    <property type="match status" value="1"/>
</dbReference>
<evidence type="ECO:0000256" key="2">
    <source>
        <dbReference type="ARBA" id="ARBA00022723"/>
    </source>
</evidence>
<evidence type="ECO:0000259" key="5">
    <source>
        <dbReference type="PROSITE" id="PS50222"/>
    </source>
</evidence>
<dbReference type="SUPFAM" id="SSF47473">
    <property type="entry name" value="EF-hand"/>
    <property type="match status" value="1"/>
</dbReference>
<evidence type="ECO:0000256" key="3">
    <source>
        <dbReference type="ARBA" id="ARBA00022737"/>
    </source>
</evidence>
<dbReference type="OrthoDB" id="1071340at2759"/>
<dbReference type="GO" id="GO:0005509">
    <property type="term" value="F:calcium ion binding"/>
    <property type="evidence" value="ECO:0007669"/>
    <property type="project" value="InterPro"/>
</dbReference>
<accession>A0A565B3Y6</accession>
<feature type="domain" description="EF-hand" evidence="5">
    <location>
        <begin position="36"/>
        <end position="71"/>
    </location>
</feature>
<name>A0A565B3Y6_9BRAS</name>
<dbReference type="PROSITE" id="PS50222">
    <property type="entry name" value="EF_HAND_2"/>
    <property type="match status" value="2"/>
</dbReference>
<gene>
    <name evidence="6" type="ORF">ANE_LOCUS6762</name>
</gene>
<reference evidence="6" key="1">
    <citation type="submission" date="2019-07" db="EMBL/GenBank/DDBJ databases">
        <authorList>
            <person name="Dittberner H."/>
        </authorList>
    </citation>
    <scope>NUCLEOTIDE SEQUENCE [LARGE SCALE GENOMIC DNA]</scope>
</reference>
<dbReference type="PROSITE" id="PS00018">
    <property type="entry name" value="EF_HAND_1"/>
    <property type="match status" value="2"/>
</dbReference>
<dbReference type="SMART" id="SM00054">
    <property type="entry name" value="EFh"/>
    <property type="match status" value="2"/>
</dbReference>
<keyword evidence="7" id="KW-1185">Reference proteome</keyword>
<sequence length="75" mass="8581">MNLSTSNIFEKFDKNKDGKISLEEFREAFHALSPTIPSEKFVDMFNQLDTNGDGQVDVAEFASCMDQTARSWRRS</sequence>
<dbReference type="InterPro" id="IPR002048">
    <property type="entry name" value="EF_hand_dom"/>
</dbReference>
<organism evidence="6 7">
    <name type="scientific">Arabis nemorensis</name>
    <dbReference type="NCBI Taxonomy" id="586526"/>
    <lineage>
        <taxon>Eukaryota</taxon>
        <taxon>Viridiplantae</taxon>
        <taxon>Streptophyta</taxon>
        <taxon>Embryophyta</taxon>
        <taxon>Tracheophyta</taxon>
        <taxon>Spermatophyta</taxon>
        <taxon>Magnoliopsida</taxon>
        <taxon>eudicotyledons</taxon>
        <taxon>Gunneridae</taxon>
        <taxon>Pentapetalae</taxon>
        <taxon>rosids</taxon>
        <taxon>malvids</taxon>
        <taxon>Brassicales</taxon>
        <taxon>Brassicaceae</taxon>
        <taxon>Arabideae</taxon>
        <taxon>Arabis</taxon>
    </lineage>
</organism>